<dbReference type="InterPro" id="IPR001363">
    <property type="entry name" value="Prot_inh_fetuin_CS"/>
</dbReference>
<feature type="compositionally biased region" description="Polar residues" evidence="7">
    <location>
        <begin position="260"/>
        <end position="270"/>
    </location>
</feature>
<name>A0A8C3X9I8_9CETA</name>
<gene>
    <name evidence="10" type="primary">FETUB</name>
</gene>
<evidence type="ECO:0000259" key="9">
    <source>
        <dbReference type="PROSITE" id="PS51530"/>
    </source>
</evidence>
<feature type="signal peptide" evidence="8">
    <location>
        <begin position="1"/>
        <end position="18"/>
    </location>
</feature>
<evidence type="ECO:0000313" key="10">
    <source>
        <dbReference type="Ensembl" id="ENSCWAP00000025764.1"/>
    </source>
</evidence>
<dbReference type="Pfam" id="PF00031">
    <property type="entry name" value="Cystatin"/>
    <property type="match status" value="2"/>
</dbReference>
<dbReference type="Proteomes" id="UP000694540">
    <property type="component" value="Unplaced"/>
</dbReference>
<dbReference type="InterPro" id="IPR000010">
    <property type="entry name" value="Cystatin_dom"/>
</dbReference>
<sequence length="376" mass="41077">MGLLLPLVLCALAAGCGATSPPQPTLRSLLLLSHGCNSSYVLDVADLVLQEINRDQKDGYVLSLNRVNDVREHRQAHLGSLFYLTLDVLETDCHVLGKKSWKDCELRRFHESVYGQCKAIFYINKARRIHYLPAYNCTLRPVSRREIVMTCPDCPTPSNVSDTKVLETVTESLAKYNKGRTSKQYSLVKVTKASFQWVFGPACFVEYLIKESPCTTSQAGSCTLQPPDSEPVGICHGSLGERGPEKFVSVSCNFFKSQAPTPGGANSTAHQADPTKVEESQQENTASAKAVPKGSVQHLPELGDKPEGSPETDPVEAFPVQVDLTTNPQGELLDISFLFPDSMEKEVVVLPFPSKEQRSAECPGPARGSSLLVLPP</sequence>
<evidence type="ECO:0000256" key="1">
    <source>
        <dbReference type="ARBA" id="ARBA00004613"/>
    </source>
</evidence>
<feature type="domain" description="Cystatin fetuin-B-type" evidence="9">
    <location>
        <begin position="149"/>
        <end position="253"/>
    </location>
</feature>
<keyword evidence="2" id="KW-0964">Secreted</keyword>
<dbReference type="PANTHER" id="PTHR13814:SF10">
    <property type="entry name" value="FETUIN-B"/>
    <property type="match status" value="1"/>
</dbReference>
<dbReference type="SMART" id="SM00043">
    <property type="entry name" value="CY"/>
    <property type="match status" value="2"/>
</dbReference>
<reference evidence="10" key="1">
    <citation type="submission" date="2025-08" db="UniProtKB">
        <authorList>
            <consortium name="Ensembl"/>
        </authorList>
    </citation>
    <scope>IDENTIFICATION</scope>
</reference>
<dbReference type="PANTHER" id="PTHR13814">
    <property type="entry name" value="FETUIN"/>
    <property type="match status" value="1"/>
</dbReference>
<dbReference type="GeneTree" id="ENSGT00950000182930"/>
<dbReference type="InterPro" id="IPR050735">
    <property type="entry name" value="Kininogen_Fetuin_HRG"/>
</dbReference>
<accession>A0A8C3X9I8</accession>
<organism evidence="10 11">
    <name type="scientific">Catagonus wagneri</name>
    <name type="common">Chacoan peccary</name>
    <dbReference type="NCBI Taxonomy" id="51154"/>
    <lineage>
        <taxon>Eukaryota</taxon>
        <taxon>Metazoa</taxon>
        <taxon>Chordata</taxon>
        <taxon>Craniata</taxon>
        <taxon>Vertebrata</taxon>
        <taxon>Euteleostomi</taxon>
        <taxon>Mammalia</taxon>
        <taxon>Eutheria</taxon>
        <taxon>Laurasiatheria</taxon>
        <taxon>Artiodactyla</taxon>
        <taxon>Suina</taxon>
        <taxon>Tayassuidae</taxon>
        <taxon>Catagonus</taxon>
    </lineage>
</organism>
<feature type="region of interest" description="Disordered" evidence="7">
    <location>
        <begin position="260"/>
        <end position="315"/>
    </location>
</feature>
<comment type="subcellular location">
    <subcellularLocation>
        <location evidence="1">Secreted</location>
    </subcellularLocation>
</comment>
<keyword evidence="11" id="KW-1185">Reference proteome</keyword>
<dbReference type="AlphaFoldDB" id="A0A8C3X9I8"/>
<feature type="domain" description="Cystatin fetuin-B-type" evidence="9">
    <location>
        <begin position="25"/>
        <end position="138"/>
    </location>
</feature>
<keyword evidence="4" id="KW-0677">Repeat</keyword>
<feature type="chain" id="PRO_5034950908" evidence="8">
    <location>
        <begin position="19"/>
        <end position="376"/>
    </location>
</feature>
<keyword evidence="6" id="KW-0325">Glycoprotein</keyword>
<dbReference type="GO" id="GO:0007339">
    <property type="term" value="P:binding of sperm to zona pellucida"/>
    <property type="evidence" value="ECO:0007669"/>
    <property type="project" value="Ensembl"/>
</dbReference>
<evidence type="ECO:0000256" key="6">
    <source>
        <dbReference type="ARBA" id="ARBA00023180"/>
    </source>
</evidence>
<dbReference type="InterPro" id="IPR025764">
    <property type="entry name" value="Cystatin_Fetuin_B"/>
</dbReference>
<evidence type="ECO:0000256" key="8">
    <source>
        <dbReference type="SAM" id="SignalP"/>
    </source>
</evidence>
<evidence type="ECO:0000256" key="5">
    <source>
        <dbReference type="ARBA" id="ARBA00023157"/>
    </source>
</evidence>
<evidence type="ECO:0000256" key="2">
    <source>
        <dbReference type="ARBA" id="ARBA00022525"/>
    </source>
</evidence>
<feature type="region of interest" description="Disordered" evidence="7">
    <location>
        <begin position="355"/>
        <end position="376"/>
    </location>
</feature>
<protein>
    <submittedName>
        <fullName evidence="10">Fetuin B</fullName>
    </submittedName>
</protein>
<dbReference type="GO" id="GO:0060255">
    <property type="term" value="P:regulation of macromolecule metabolic process"/>
    <property type="evidence" value="ECO:0007669"/>
    <property type="project" value="UniProtKB-ARBA"/>
</dbReference>
<dbReference type="CDD" id="cd00042">
    <property type="entry name" value="CY"/>
    <property type="match status" value="2"/>
</dbReference>
<evidence type="ECO:0000313" key="11">
    <source>
        <dbReference type="Proteomes" id="UP000694540"/>
    </source>
</evidence>
<dbReference type="GO" id="GO:0008191">
    <property type="term" value="F:metalloendopeptidase inhibitor activity"/>
    <property type="evidence" value="ECO:0007669"/>
    <property type="project" value="Ensembl"/>
</dbReference>
<evidence type="ECO:0000256" key="7">
    <source>
        <dbReference type="SAM" id="MobiDB-lite"/>
    </source>
</evidence>
<keyword evidence="3 8" id="KW-0732">Signal</keyword>
<dbReference type="FunFam" id="3.10.450.10:FF:000005">
    <property type="entry name" value="Histidine-rich glycoprotein"/>
    <property type="match status" value="1"/>
</dbReference>
<dbReference type="PROSITE" id="PS51530">
    <property type="entry name" value="CYSTATIN_FETUIN_B"/>
    <property type="match status" value="2"/>
</dbReference>
<dbReference type="Gene3D" id="3.10.450.10">
    <property type="match status" value="2"/>
</dbReference>
<evidence type="ECO:0000256" key="4">
    <source>
        <dbReference type="ARBA" id="ARBA00022737"/>
    </source>
</evidence>
<dbReference type="Ensembl" id="ENSCWAT00000027929.1">
    <property type="protein sequence ID" value="ENSCWAP00000025764.1"/>
    <property type="gene ID" value="ENSCWAG00000019460.1"/>
</dbReference>
<dbReference type="GO" id="GO:0004869">
    <property type="term" value="F:cysteine-type endopeptidase inhibitor activity"/>
    <property type="evidence" value="ECO:0007669"/>
    <property type="project" value="InterPro"/>
</dbReference>
<dbReference type="PROSITE" id="PS01255">
    <property type="entry name" value="FETUIN_2"/>
    <property type="match status" value="1"/>
</dbReference>
<proteinExistence type="predicted"/>
<dbReference type="GO" id="GO:0005615">
    <property type="term" value="C:extracellular space"/>
    <property type="evidence" value="ECO:0007669"/>
    <property type="project" value="InterPro"/>
</dbReference>
<dbReference type="InterPro" id="IPR046350">
    <property type="entry name" value="Cystatin_sf"/>
</dbReference>
<keyword evidence="5" id="KW-1015">Disulfide bond</keyword>
<evidence type="ECO:0000256" key="3">
    <source>
        <dbReference type="ARBA" id="ARBA00022729"/>
    </source>
</evidence>
<reference evidence="10" key="2">
    <citation type="submission" date="2025-09" db="UniProtKB">
        <authorList>
            <consortium name="Ensembl"/>
        </authorList>
    </citation>
    <scope>IDENTIFICATION</scope>
</reference>
<dbReference type="SUPFAM" id="SSF54403">
    <property type="entry name" value="Cystatin/monellin"/>
    <property type="match status" value="2"/>
</dbReference>